<dbReference type="InterPro" id="IPR010985">
    <property type="entry name" value="Ribbon_hlx_hlx"/>
</dbReference>
<dbReference type="Proteomes" id="UP000614047">
    <property type="component" value="Unassembled WGS sequence"/>
</dbReference>
<proteinExistence type="predicted"/>
<comment type="caution">
    <text evidence="1">The sequence shown here is derived from an EMBL/GenBank/DDBJ whole genome shotgun (WGS) entry which is preliminary data.</text>
</comment>
<dbReference type="RefSeq" id="WP_197015731.1">
    <property type="nucleotide sequence ID" value="NZ_BAABES010000003.1"/>
</dbReference>
<sequence length="69" mass="7810">MTTRSIRIPDEIDELLIKAADEEHISVNAAVVQAVEEWARMRRHRAEVRAVTAQVMAEDKELLARLADA</sequence>
<dbReference type="GO" id="GO:0006355">
    <property type="term" value="P:regulation of DNA-templated transcription"/>
    <property type="evidence" value="ECO:0007669"/>
    <property type="project" value="InterPro"/>
</dbReference>
<name>A0A931DUB2_9ACTN</name>
<evidence type="ECO:0000313" key="2">
    <source>
        <dbReference type="Proteomes" id="UP000614047"/>
    </source>
</evidence>
<dbReference type="AlphaFoldDB" id="A0A931DUB2"/>
<dbReference type="SUPFAM" id="SSF47598">
    <property type="entry name" value="Ribbon-helix-helix"/>
    <property type="match status" value="1"/>
</dbReference>
<reference evidence="1" key="1">
    <citation type="submission" date="2020-11" db="EMBL/GenBank/DDBJ databases">
        <title>Sequencing the genomes of 1000 actinobacteria strains.</title>
        <authorList>
            <person name="Klenk H.-P."/>
        </authorList>
    </citation>
    <scope>NUCLEOTIDE SEQUENCE</scope>
    <source>
        <strain evidence="1">DSM 43175</strain>
    </source>
</reference>
<gene>
    <name evidence="1" type="ORF">IW256_007818</name>
</gene>
<dbReference type="InterPro" id="IPR013321">
    <property type="entry name" value="Arc_rbn_hlx_hlx"/>
</dbReference>
<evidence type="ECO:0000313" key="1">
    <source>
        <dbReference type="EMBL" id="MBG6093705.1"/>
    </source>
</evidence>
<accession>A0A931DUB2</accession>
<dbReference type="Gene3D" id="1.10.1220.10">
    <property type="entry name" value="Met repressor-like"/>
    <property type="match status" value="1"/>
</dbReference>
<keyword evidence="2" id="KW-1185">Reference proteome</keyword>
<dbReference type="EMBL" id="JADOUA010000001">
    <property type="protein sequence ID" value="MBG6093705.1"/>
    <property type="molecule type" value="Genomic_DNA"/>
</dbReference>
<protein>
    <submittedName>
        <fullName evidence="1">Uncharacterized protein (DUF1778 family)</fullName>
    </submittedName>
</protein>
<organism evidence="1 2">
    <name type="scientific">Actinomadura viridis</name>
    <dbReference type="NCBI Taxonomy" id="58110"/>
    <lineage>
        <taxon>Bacteria</taxon>
        <taxon>Bacillati</taxon>
        <taxon>Actinomycetota</taxon>
        <taxon>Actinomycetes</taxon>
        <taxon>Streptosporangiales</taxon>
        <taxon>Thermomonosporaceae</taxon>
        <taxon>Actinomadura</taxon>
    </lineage>
</organism>